<accession>E5XL76</accession>
<dbReference type="InterPro" id="IPR010699">
    <property type="entry name" value="DUF1275"/>
</dbReference>
<name>E5XL76_SEGRC</name>
<sequence length="236" mass="24531">MHSPLGERATVAVLLVLTFTAGLIDAVGFLRLGHVFVANMTGNVVFLGVSVADGSGRNALGSFVSLVAYMCGAAAGGRLWRSLRHRPRDWHTAVWGLHALLLLTAALLALTTRFREDLALTSVFIALLAVGFGLQNATVRIIGMADLTTTVLTTTITQLASESRFGAGARPKPWRRIASISMIMAGAGVGALLLRVFPAGAATAGVTAVAAASVTCVTLAHAFAPRKAEEPETARG</sequence>
<protein>
    <recommendedName>
        <fullName evidence="4">DUF1275 domain-containing protein</fullName>
    </recommendedName>
</protein>
<dbReference type="HOGENOM" id="CLU_061825_2_0_11"/>
<keyword evidence="1" id="KW-0812">Transmembrane</keyword>
<reference evidence="2 3" key="1">
    <citation type="journal article" date="2011" name="Stand. Genomic Sci.">
        <title>High quality draft genome sequence of Segniliparus rugosus CDC 945(T)= (ATCC BAA-974(T)).</title>
        <authorList>
            <person name="Earl A.M."/>
            <person name="Desjardins C.A."/>
            <person name="Fitzgerald M.G."/>
            <person name="Arachchi H.M."/>
            <person name="Zeng Q."/>
            <person name="Mehta T."/>
            <person name="Griggs A."/>
            <person name="Birren B.W."/>
            <person name="Toney N.C."/>
            <person name="Carr J."/>
            <person name="Posey J."/>
            <person name="Butler W.R."/>
        </authorList>
    </citation>
    <scope>NUCLEOTIDE SEQUENCE [LARGE SCALE GENOMIC DNA]</scope>
    <source>
        <strain evidence="3">ATCC BAA-974 / DSM 45345 / CCUG 50838 / CIP 108380 / JCM 13579 / CDC 945</strain>
    </source>
</reference>
<comment type="caution">
    <text evidence="2">The sequence shown here is derived from an EMBL/GenBank/DDBJ whole genome shotgun (WGS) entry which is preliminary data.</text>
</comment>
<evidence type="ECO:0000313" key="2">
    <source>
        <dbReference type="EMBL" id="EFV14892.1"/>
    </source>
</evidence>
<feature type="transmembrane region" description="Helical" evidence="1">
    <location>
        <begin position="59"/>
        <end position="80"/>
    </location>
</feature>
<evidence type="ECO:0000256" key="1">
    <source>
        <dbReference type="SAM" id="Phobius"/>
    </source>
</evidence>
<dbReference type="AlphaFoldDB" id="E5XL76"/>
<keyword evidence="1" id="KW-1133">Transmembrane helix</keyword>
<keyword evidence="1" id="KW-0472">Membrane</keyword>
<organism evidence="2 3">
    <name type="scientific">Segniliparus rugosus (strain ATCC BAA-974 / DSM 45345 / CCUG 50838 / CIP 108380 / JCM 13579 / CDC 945)</name>
    <dbReference type="NCBI Taxonomy" id="679197"/>
    <lineage>
        <taxon>Bacteria</taxon>
        <taxon>Bacillati</taxon>
        <taxon>Actinomycetota</taxon>
        <taxon>Actinomycetes</taxon>
        <taxon>Mycobacteriales</taxon>
        <taxon>Segniliparaceae</taxon>
        <taxon>Segniliparus</taxon>
    </lineage>
</organism>
<dbReference type="eggNOG" id="COG3619">
    <property type="taxonomic scope" value="Bacteria"/>
</dbReference>
<evidence type="ECO:0008006" key="4">
    <source>
        <dbReference type="Google" id="ProtNLM"/>
    </source>
</evidence>
<feature type="transmembrane region" description="Helical" evidence="1">
    <location>
        <begin position="92"/>
        <end position="112"/>
    </location>
</feature>
<feature type="transmembrane region" description="Helical" evidence="1">
    <location>
        <begin position="203"/>
        <end position="224"/>
    </location>
</feature>
<dbReference type="RefSeq" id="WP_007467049.1">
    <property type="nucleotide sequence ID" value="NZ_KI391954.1"/>
</dbReference>
<dbReference type="Pfam" id="PF06912">
    <property type="entry name" value="DUF1275"/>
    <property type="match status" value="1"/>
</dbReference>
<feature type="transmembrane region" description="Helical" evidence="1">
    <location>
        <begin position="177"/>
        <end position="197"/>
    </location>
</feature>
<gene>
    <name evidence="2" type="ORF">HMPREF9336_00245</name>
</gene>
<dbReference type="PANTHER" id="PTHR37314:SF4">
    <property type="entry name" value="UPF0700 TRANSMEMBRANE PROTEIN YOAK"/>
    <property type="match status" value="1"/>
</dbReference>
<dbReference type="OrthoDB" id="4272751at2"/>
<dbReference type="Proteomes" id="UP000004816">
    <property type="component" value="Unassembled WGS sequence"/>
</dbReference>
<dbReference type="EMBL" id="ACZI02000003">
    <property type="protein sequence ID" value="EFV14892.1"/>
    <property type="molecule type" value="Genomic_DNA"/>
</dbReference>
<feature type="transmembrane region" description="Helical" evidence="1">
    <location>
        <begin position="118"/>
        <end position="134"/>
    </location>
</feature>
<keyword evidence="3" id="KW-1185">Reference proteome</keyword>
<evidence type="ECO:0000313" key="3">
    <source>
        <dbReference type="Proteomes" id="UP000004816"/>
    </source>
</evidence>
<dbReference type="STRING" id="679197.HMPREF9336_00245"/>
<dbReference type="PANTHER" id="PTHR37314">
    <property type="entry name" value="SLR0142 PROTEIN"/>
    <property type="match status" value="1"/>
</dbReference>
<proteinExistence type="predicted"/>